<name>A0A4Y1R8I5_PRUDU</name>
<evidence type="ECO:0000313" key="1">
    <source>
        <dbReference type="EMBL" id="BBH00247.1"/>
    </source>
</evidence>
<accession>A0A4Y1R8I5</accession>
<sequence>MAYSIVPPYCTFTETNMLSLRIEHYANEILAYTKKVLKHFYEDYPLGTLGIFRKYIGPDIISRGDIHQGEHPEVCCTDYCNLLPSISFLPHWFFSKQVFNDATDISFVVSKGECCKGFCVKPTNYSFGTLGK</sequence>
<protein>
    <submittedName>
        <fullName evidence="1">Uncharacterized protein</fullName>
    </submittedName>
</protein>
<reference evidence="1" key="1">
    <citation type="journal article" date="2019" name="Science">
        <title>Mutation of a bHLH transcription factor allowed almond domestication.</title>
        <authorList>
            <person name="Sanchez-Perez R."/>
            <person name="Pavan S."/>
            <person name="Mazzeo R."/>
            <person name="Moldovan C."/>
            <person name="Aiese Cigliano R."/>
            <person name="Del Cueto J."/>
            <person name="Ricciardi F."/>
            <person name="Lotti C."/>
            <person name="Ricciardi L."/>
            <person name="Dicenta F."/>
            <person name="Lopez-Marques R.L."/>
            <person name="Lindberg Moller B."/>
        </authorList>
    </citation>
    <scope>NUCLEOTIDE SEQUENCE</scope>
</reference>
<gene>
    <name evidence="1" type="ORF">Prudu_010184</name>
</gene>
<proteinExistence type="predicted"/>
<dbReference type="AlphaFoldDB" id="A0A4Y1R8I5"/>
<organism evidence="1">
    <name type="scientific">Prunus dulcis</name>
    <name type="common">Almond</name>
    <name type="synonym">Amygdalus dulcis</name>
    <dbReference type="NCBI Taxonomy" id="3755"/>
    <lineage>
        <taxon>Eukaryota</taxon>
        <taxon>Viridiplantae</taxon>
        <taxon>Streptophyta</taxon>
        <taxon>Embryophyta</taxon>
        <taxon>Tracheophyta</taxon>
        <taxon>Spermatophyta</taxon>
        <taxon>Magnoliopsida</taxon>
        <taxon>eudicotyledons</taxon>
        <taxon>Gunneridae</taxon>
        <taxon>Pentapetalae</taxon>
        <taxon>rosids</taxon>
        <taxon>fabids</taxon>
        <taxon>Rosales</taxon>
        <taxon>Rosaceae</taxon>
        <taxon>Amygdaloideae</taxon>
        <taxon>Amygdaleae</taxon>
        <taxon>Prunus</taxon>
    </lineage>
</organism>
<dbReference type="EMBL" id="AP019299">
    <property type="protein sequence ID" value="BBH00247.1"/>
    <property type="molecule type" value="Genomic_DNA"/>
</dbReference>
<feature type="non-terminal residue" evidence="1">
    <location>
        <position position="132"/>
    </location>
</feature>